<dbReference type="RefSeq" id="WP_199494214.1">
    <property type="nucleotide sequence ID" value="NZ_CAXAWT010000002.1"/>
</dbReference>
<proteinExistence type="predicted"/>
<dbReference type="Pfam" id="PF04315">
    <property type="entry name" value="EpmC"/>
    <property type="match status" value="1"/>
</dbReference>
<dbReference type="EMBL" id="JAEMOP010000002">
    <property type="protein sequence ID" value="MBJ7315449.1"/>
    <property type="molecule type" value="Genomic_DNA"/>
</dbReference>
<dbReference type="InterPro" id="IPR007411">
    <property type="entry name" value="EpmC"/>
</dbReference>
<accession>A0A8I1G964</accession>
<keyword evidence="2" id="KW-0251">Elongation factor</keyword>
<dbReference type="EMBL" id="JAEMOS010000018">
    <property type="protein sequence ID" value="MBJ7266562.1"/>
    <property type="molecule type" value="Genomic_DNA"/>
</dbReference>
<evidence type="ECO:0000313" key="3">
    <source>
        <dbReference type="Proteomes" id="UP000621390"/>
    </source>
</evidence>
<dbReference type="Proteomes" id="UP000655994">
    <property type="component" value="Unassembled WGS sequence"/>
</dbReference>
<dbReference type="GO" id="GO:0003746">
    <property type="term" value="F:translation elongation factor activity"/>
    <property type="evidence" value="ECO:0007669"/>
    <property type="project" value="UniProtKB-KW"/>
</dbReference>
<dbReference type="AlphaFoldDB" id="A0A8I1G964"/>
<organism evidence="2 3">
    <name type="scientific">Idiomarina abyssalis</name>
    <dbReference type="NCBI Taxonomy" id="86102"/>
    <lineage>
        <taxon>Bacteria</taxon>
        <taxon>Pseudomonadati</taxon>
        <taxon>Pseudomonadota</taxon>
        <taxon>Gammaproteobacteria</taxon>
        <taxon>Alteromonadales</taxon>
        <taxon>Idiomarinaceae</taxon>
        <taxon>Idiomarina</taxon>
    </lineage>
</organism>
<protein>
    <submittedName>
        <fullName evidence="2">Elongation factor P hydroxylase</fullName>
    </submittedName>
</protein>
<evidence type="ECO:0000313" key="4">
    <source>
        <dbReference type="Proteomes" id="UP000655994"/>
    </source>
</evidence>
<dbReference type="Proteomes" id="UP000621390">
    <property type="component" value="Unassembled WGS sequence"/>
</dbReference>
<name>A0A8I1G964_9GAMM</name>
<keyword evidence="2" id="KW-0648">Protein biosynthesis</keyword>
<gene>
    <name evidence="1" type="ORF">JHC10_06345</name>
    <name evidence="2" type="ORF">JHC11_05515</name>
</gene>
<comment type="caution">
    <text evidence="2">The sequence shown here is derived from an EMBL/GenBank/DDBJ whole genome shotgun (WGS) entry which is preliminary data.</text>
</comment>
<evidence type="ECO:0000313" key="1">
    <source>
        <dbReference type="EMBL" id="MBJ7266562.1"/>
    </source>
</evidence>
<sequence length="181" mass="21409">MSQKSEHHYQRLIQVFKRCFKEDYNTLLVAGEDEPYYQPARHEGEYNQVVFAHGFFASALHETAHWCIAGEARRKQFDYGYWYEPDGRNEAQQKSFEQVERKPQALEWLFSLCCDFPFQVSVDNLNGVEVDRQAFTEKVAEQLTQLLETDALPKRAVTFAKALCREFNCSWPNRQKVRIHY</sequence>
<dbReference type="GeneID" id="78252349"/>
<evidence type="ECO:0000313" key="2">
    <source>
        <dbReference type="EMBL" id="MBJ7315449.1"/>
    </source>
</evidence>
<reference evidence="2 4" key="1">
    <citation type="submission" date="2020-09" db="EMBL/GenBank/DDBJ databases">
        <title>Draft Genomes of Bacterial Isolates from North Pond Shallow Sediments.</title>
        <authorList>
            <person name="Kiel Reese B."/>
            <person name="Mullis M."/>
            <person name="Weisend R.E."/>
        </authorList>
    </citation>
    <scope>NUCLEOTIDE SEQUENCE</scope>
    <source>
        <strain evidence="2">KJE-2</strain>
        <strain evidence="1 4">KJE-3</strain>
    </source>
</reference>
<keyword evidence="4" id="KW-1185">Reference proteome</keyword>